<dbReference type="AlphaFoldDB" id="A0A418W072"/>
<gene>
    <name evidence="1" type="ORF">D3877_01775</name>
</gene>
<accession>A0A418W072</accession>
<dbReference type="Proteomes" id="UP000283458">
    <property type="component" value="Unassembled WGS sequence"/>
</dbReference>
<organism evidence="1 2">
    <name type="scientific">Azospirillum cavernae</name>
    <dbReference type="NCBI Taxonomy" id="2320860"/>
    <lineage>
        <taxon>Bacteria</taxon>
        <taxon>Pseudomonadati</taxon>
        <taxon>Pseudomonadota</taxon>
        <taxon>Alphaproteobacteria</taxon>
        <taxon>Rhodospirillales</taxon>
        <taxon>Azospirillaceae</taxon>
        <taxon>Azospirillum</taxon>
    </lineage>
</organism>
<protein>
    <submittedName>
        <fullName evidence="1">Uncharacterized protein</fullName>
    </submittedName>
</protein>
<sequence length="82" mass="8935">MTAAESSPLTPAQRAVLAAWPAFEAAAAVKSWSLDRLVWAVFRVHRLADLPDHEADELLSLMTRATARLRDLRAAPARQGTA</sequence>
<keyword evidence="2" id="KW-1185">Reference proteome</keyword>
<name>A0A418W072_9PROT</name>
<evidence type="ECO:0000313" key="2">
    <source>
        <dbReference type="Proteomes" id="UP000283458"/>
    </source>
</evidence>
<comment type="caution">
    <text evidence="1">The sequence shown here is derived from an EMBL/GenBank/DDBJ whole genome shotgun (WGS) entry which is preliminary data.</text>
</comment>
<dbReference type="RefSeq" id="WP_119829070.1">
    <property type="nucleotide sequence ID" value="NZ_QYUL01000001.1"/>
</dbReference>
<evidence type="ECO:0000313" key="1">
    <source>
        <dbReference type="EMBL" id="RJF83426.1"/>
    </source>
</evidence>
<reference evidence="1 2" key="1">
    <citation type="submission" date="2018-09" db="EMBL/GenBank/DDBJ databases">
        <authorList>
            <person name="Zhu H."/>
        </authorList>
    </citation>
    <scope>NUCLEOTIDE SEQUENCE [LARGE SCALE GENOMIC DNA]</scope>
    <source>
        <strain evidence="1 2">K2W22B-5</strain>
    </source>
</reference>
<proteinExistence type="predicted"/>
<dbReference type="EMBL" id="QYUL01000001">
    <property type="protein sequence ID" value="RJF83426.1"/>
    <property type="molecule type" value="Genomic_DNA"/>
</dbReference>